<comment type="caution">
    <text evidence="1">The sequence shown here is derived from an EMBL/GenBank/DDBJ whole genome shotgun (WGS) entry which is preliminary data.</text>
</comment>
<protein>
    <submittedName>
        <fullName evidence="1">Uncharacterized protein</fullName>
    </submittedName>
</protein>
<evidence type="ECO:0000313" key="1">
    <source>
        <dbReference type="EMBL" id="GFA50120.1"/>
    </source>
</evidence>
<gene>
    <name evidence="1" type="ORF">Tci_622092</name>
</gene>
<sequence>PVGIEHLSSNLQVAHTDVRILMLAWKIASGKAWMFHPGKENS</sequence>
<organism evidence="1">
    <name type="scientific">Tanacetum cinerariifolium</name>
    <name type="common">Dalmatian daisy</name>
    <name type="synonym">Chrysanthemum cinerariifolium</name>
    <dbReference type="NCBI Taxonomy" id="118510"/>
    <lineage>
        <taxon>Eukaryota</taxon>
        <taxon>Viridiplantae</taxon>
        <taxon>Streptophyta</taxon>
        <taxon>Embryophyta</taxon>
        <taxon>Tracheophyta</taxon>
        <taxon>Spermatophyta</taxon>
        <taxon>Magnoliopsida</taxon>
        <taxon>eudicotyledons</taxon>
        <taxon>Gunneridae</taxon>
        <taxon>Pentapetalae</taxon>
        <taxon>asterids</taxon>
        <taxon>campanulids</taxon>
        <taxon>Asterales</taxon>
        <taxon>Asteraceae</taxon>
        <taxon>Asteroideae</taxon>
        <taxon>Anthemideae</taxon>
        <taxon>Anthemidinae</taxon>
        <taxon>Tanacetum</taxon>
    </lineage>
</organism>
<accession>A0A699JR04</accession>
<dbReference type="EMBL" id="BKCJ010435046">
    <property type="protein sequence ID" value="GFA50120.1"/>
    <property type="molecule type" value="Genomic_DNA"/>
</dbReference>
<dbReference type="AlphaFoldDB" id="A0A699JR04"/>
<reference evidence="1" key="1">
    <citation type="journal article" date="2019" name="Sci. Rep.">
        <title>Draft genome of Tanacetum cinerariifolium, the natural source of mosquito coil.</title>
        <authorList>
            <person name="Yamashiro T."/>
            <person name="Shiraishi A."/>
            <person name="Satake H."/>
            <person name="Nakayama K."/>
        </authorList>
    </citation>
    <scope>NUCLEOTIDE SEQUENCE</scope>
</reference>
<proteinExistence type="predicted"/>
<feature type="non-terminal residue" evidence="1">
    <location>
        <position position="1"/>
    </location>
</feature>
<name>A0A699JR04_TANCI</name>